<keyword evidence="3" id="KW-1185">Reference proteome</keyword>
<reference evidence="2" key="1">
    <citation type="submission" date="2023-10" db="EMBL/GenBank/DDBJ databases">
        <authorList>
            <person name="Hackl T."/>
        </authorList>
    </citation>
    <scope>NUCLEOTIDE SEQUENCE</scope>
</reference>
<dbReference type="AlphaFoldDB" id="A0AAI8VXM4"/>
<evidence type="ECO:0000313" key="2">
    <source>
        <dbReference type="EMBL" id="CAJ2512625.1"/>
    </source>
</evidence>
<sequence>MPSEITTRKSAPMKPARYHYPSDGEEQRPEIATKAARKWRPSQPPRYHYDSDSEDVPTKKRGRPDYDLSNARPAKRISTTPPSPSPASGLDDKDSQDVITDLQAQNAELLDFIRTSSLALKAPPSIRKQLEGSPNGASKLAEAIKRAISDVYSPLEEDFDDPYSGVTNDDISSAMVPFIADIDKLSYLTDTKSTDLAIDCMLFLGKHSFGQLEKEDGNGSRKSDVPADELMYRLVRARREAEPDWDFSAVLSELKKTNELLDQCVGIEGYFVRSIAKMEKWSKASSGSAIDRDQQSVIVLD</sequence>
<dbReference type="Proteomes" id="UP001295740">
    <property type="component" value="Unassembled WGS sequence"/>
</dbReference>
<evidence type="ECO:0000313" key="3">
    <source>
        <dbReference type="Proteomes" id="UP001295740"/>
    </source>
</evidence>
<protein>
    <submittedName>
        <fullName evidence="2">Uu.00g007440.m01.CDS01</fullName>
    </submittedName>
</protein>
<gene>
    <name evidence="2" type="ORF">KHLLAP_LOCUS13093</name>
</gene>
<name>A0AAI8VXM4_9PEZI</name>
<proteinExistence type="predicted"/>
<comment type="caution">
    <text evidence="2">The sequence shown here is derived from an EMBL/GenBank/DDBJ whole genome shotgun (WGS) entry which is preliminary data.</text>
</comment>
<accession>A0AAI8VXM4</accession>
<dbReference type="EMBL" id="CAUWAG010000020">
    <property type="protein sequence ID" value="CAJ2512625.1"/>
    <property type="molecule type" value="Genomic_DNA"/>
</dbReference>
<evidence type="ECO:0000256" key="1">
    <source>
        <dbReference type="SAM" id="MobiDB-lite"/>
    </source>
</evidence>
<feature type="region of interest" description="Disordered" evidence="1">
    <location>
        <begin position="1"/>
        <end position="94"/>
    </location>
</feature>
<feature type="compositionally biased region" description="Basic and acidic residues" evidence="1">
    <location>
        <begin position="20"/>
        <end position="31"/>
    </location>
</feature>
<organism evidence="2 3">
    <name type="scientific">Anthostomella pinea</name>
    <dbReference type="NCBI Taxonomy" id="933095"/>
    <lineage>
        <taxon>Eukaryota</taxon>
        <taxon>Fungi</taxon>
        <taxon>Dikarya</taxon>
        <taxon>Ascomycota</taxon>
        <taxon>Pezizomycotina</taxon>
        <taxon>Sordariomycetes</taxon>
        <taxon>Xylariomycetidae</taxon>
        <taxon>Xylariales</taxon>
        <taxon>Xylariaceae</taxon>
        <taxon>Anthostomella</taxon>
    </lineage>
</organism>